<name>A0A067QW26_ZOONE</name>
<reference evidence="1 2" key="1">
    <citation type="journal article" date="2014" name="Nat. Commun.">
        <title>Molecular traces of alternative social organization in a termite genome.</title>
        <authorList>
            <person name="Terrapon N."/>
            <person name="Li C."/>
            <person name="Robertson H.M."/>
            <person name="Ji L."/>
            <person name="Meng X."/>
            <person name="Booth W."/>
            <person name="Chen Z."/>
            <person name="Childers C.P."/>
            <person name="Glastad K.M."/>
            <person name="Gokhale K."/>
            <person name="Gowin J."/>
            <person name="Gronenberg W."/>
            <person name="Hermansen R.A."/>
            <person name="Hu H."/>
            <person name="Hunt B.G."/>
            <person name="Huylmans A.K."/>
            <person name="Khalil S.M."/>
            <person name="Mitchell R.D."/>
            <person name="Munoz-Torres M.C."/>
            <person name="Mustard J.A."/>
            <person name="Pan H."/>
            <person name="Reese J.T."/>
            <person name="Scharf M.E."/>
            <person name="Sun F."/>
            <person name="Vogel H."/>
            <person name="Xiao J."/>
            <person name="Yang W."/>
            <person name="Yang Z."/>
            <person name="Yang Z."/>
            <person name="Zhou J."/>
            <person name="Zhu J."/>
            <person name="Brent C.S."/>
            <person name="Elsik C.G."/>
            <person name="Goodisman M.A."/>
            <person name="Liberles D.A."/>
            <person name="Roe R.M."/>
            <person name="Vargo E.L."/>
            <person name="Vilcinskas A."/>
            <person name="Wang J."/>
            <person name="Bornberg-Bauer E."/>
            <person name="Korb J."/>
            <person name="Zhang G."/>
            <person name="Liebig J."/>
        </authorList>
    </citation>
    <scope>NUCLEOTIDE SEQUENCE [LARGE SCALE GENOMIC DNA]</scope>
    <source>
        <tissue evidence="1">Whole organism</tissue>
    </source>
</reference>
<dbReference type="AlphaFoldDB" id="A0A067QW26"/>
<accession>A0A067QW26</accession>
<dbReference type="InParanoid" id="A0A067QW26"/>
<keyword evidence="2" id="KW-1185">Reference proteome</keyword>
<sequence>MLLYLIAMTEAVPGPLDCRRFVYAPKCRGVAAKRGFLQANRPGYLLDTDRKVDGLEEVLGLYATPQPIAVPQQSDSRGQVQGFATRGHSGQAWSAAGDQQGLKTDTFYDWYLSNRKRSRDTDVTYDY</sequence>
<organism evidence="1 2">
    <name type="scientific">Zootermopsis nevadensis</name>
    <name type="common">Dampwood termite</name>
    <dbReference type="NCBI Taxonomy" id="136037"/>
    <lineage>
        <taxon>Eukaryota</taxon>
        <taxon>Metazoa</taxon>
        <taxon>Ecdysozoa</taxon>
        <taxon>Arthropoda</taxon>
        <taxon>Hexapoda</taxon>
        <taxon>Insecta</taxon>
        <taxon>Pterygota</taxon>
        <taxon>Neoptera</taxon>
        <taxon>Polyneoptera</taxon>
        <taxon>Dictyoptera</taxon>
        <taxon>Blattodea</taxon>
        <taxon>Blattoidea</taxon>
        <taxon>Termitoidae</taxon>
        <taxon>Termopsidae</taxon>
        <taxon>Zootermopsis</taxon>
    </lineage>
</organism>
<dbReference type="Proteomes" id="UP000027135">
    <property type="component" value="Unassembled WGS sequence"/>
</dbReference>
<protein>
    <submittedName>
        <fullName evidence="1">Uncharacterized protein</fullName>
    </submittedName>
</protein>
<evidence type="ECO:0000313" key="1">
    <source>
        <dbReference type="EMBL" id="KDR13438.1"/>
    </source>
</evidence>
<gene>
    <name evidence="1" type="ORF">L798_12547</name>
</gene>
<evidence type="ECO:0000313" key="2">
    <source>
        <dbReference type="Proteomes" id="UP000027135"/>
    </source>
</evidence>
<proteinExistence type="predicted"/>
<dbReference type="EMBL" id="KK852945">
    <property type="protein sequence ID" value="KDR13438.1"/>
    <property type="molecule type" value="Genomic_DNA"/>
</dbReference>